<feature type="chain" id="PRO_5038355578" description="GH16 domain-containing protein" evidence="2">
    <location>
        <begin position="26"/>
        <end position="274"/>
    </location>
</feature>
<dbReference type="Pfam" id="PF00722">
    <property type="entry name" value="Glyco_hydro_16"/>
    <property type="match status" value="1"/>
</dbReference>
<dbReference type="InterPro" id="IPR013320">
    <property type="entry name" value="ConA-like_dom_sf"/>
</dbReference>
<keyword evidence="5" id="KW-1185">Reference proteome</keyword>
<evidence type="ECO:0000256" key="1">
    <source>
        <dbReference type="ARBA" id="ARBA00006865"/>
    </source>
</evidence>
<protein>
    <recommendedName>
        <fullName evidence="3">GH16 domain-containing protein</fullName>
    </recommendedName>
</protein>
<keyword evidence="2" id="KW-0732">Signal</keyword>
<dbReference type="RefSeq" id="WP_165762204.1">
    <property type="nucleotide sequence ID" value="NZ_JACKVM010000008.1"/>
</dbReference>
<evidence type="ECO:0000313" key="5">
    <source>
        <dbReference type="Proteomes" id="UP000192366"/>
    </source>
</evidence>
<dbReference type="AlphaFoldDB" id="A0A1W9Z3A2"/>
<dbReference type="EMBL" id="MVHJ01000002">
    <property type="protein sequence ID" value="ORA06669.1"/>
    <property type="molecule type" value="Genomic_DNA"/>
</dbReference>
<accession>A0A1W9Z3A2</accession>
<dbReference type="PANTHER" id="PTHR10963:SF55">
    <property type="entry name" value="GLYCOSIDE HYDROLASE FAMILY 16 PROTEIN"/>
    <property type="match status" value="1"/>
</dbReference>
<dbReference type="PANTHER" id="PTHR10963">
    <property type="entry name" value="GLYCOSYL HYDROLASE-RELATED"/>
    <property type="match status" value="1"/>
</dbReference>
<evidence type="ECO:0000256" key="2">
    <source>
        <dbReference type="SAM" id="SignalP"/>
    </source>
</evidence>
<reference evidence="4 5" key="1">
    <citation type="submission" date="2017-02" db="EMBL/GenBank/DDBJ databases">
        <title>The new phylogeny of genus Mycobacterium.</title>
        <authorList>
            <person name="Tortoli E."/>
            <person name="Trovato A."/>
            <person name="Cirillo D.M."/>
        </authorList>
    </citation>
    <scope>NUCLEOTIDE SEQUENCE [LARGE SCALE GENOMIC DNA]</scope>
    <source>
        <strain evidence="4 5">DSM 45578</strain>
    </source>
</reference>
<dbReference type="InterPro" id="IPR050546">
    <property type="entry name" value="Glycosyl_Hydrlase_16"/>
</dbReference>
<comment type="caution">
    <text evidence="4">The sequence shown here is derived from an EMBL/GenBank/DDBJ whole genome shotgun (WGS) entry which is preliminary data.</text>
</comment>
<feature type="signal peptide" evidence="2">
    <location>
        <begin position="1"/>
        <end position="25"/>
    </location>
</feature>
<name>A0A1W9Z3A2_MYCBA</name>
<sequence length="274" mass="29139">MRTLLAAWCLLAATAVVMQPAAAGAEPMVATGFSTATAGKTLRISDEFDGPAGQPPNPALWNIRTGAGGWGNREKQVYTASPGNVRLDGAGNLVIEARLDGDTISAARIDTQGKADLQFGVLAARIKMPAGQGLHPAFWMLGNTLDEVGYPGSGEIDIIEIVNDGHRGYISVHGPMTDPAAPKWKLSTNSLGADLSADFHTYWVSKQPGLLIIGIDETPLAEFRPEQLPPGADWVQDNPFFALLNVAVAGEWPGPLDPAALPAQMTIDWVRFYQ</sequence>
<organism evidence="4 5">
    <name type="scientific">Mycolicibacterium bacteremicum</name>
    <name type="common">Mycobacterium bacteremicum</name>
    <dbReference type="NCBI Taxonomy" id="564198"/>
    <lineage>
        <taxon>Bacteria</taxon>
        <taxon>Bacillati</taxon>
        <taxon>Actinomycetota</taxon>
        <taxon>Actinomycetes</taxon>
        <taxon>Mycobacteriales</taxon>
        <taxon>Mycobacteriaceae</taxon>
        <taxon>Mycolicibacterium</taxon>
    </lineage>
</organism>
<comment type="similarity">
    <text evidence="1">Belongs to the glycosyl hydrolase 16 family.</text>
</comment>
<evidence type="ECO:0000313" key="4">
    <source>
        <dbReference type="EMBL" id="ORA06669.1"/>
    </source>
</evidence>
<proteinExistence type="inferred from homology"/>
<dbReference type="InterPro" id="IPR000757">
    <property type="entry name" value="Beta-glucanase-like"/>
</dbReference>
<dbReference type="GO" id="GO:0004553">
    <property type="term" value="F:hydrolase activity, hydrolyzing O-glycosyl compounds"/>
    <property type="evidence" value="ECO:0007669"/>
    <property type="project" value="InterPro"/>
</dbReference>
<gene>
    <name evidence="4" type="ORF">BST17_03220</name>
</gene>
<dbReference type="CDD" id="cd08023">
    <property type="entry name" value="GH16_laminarinase_like"/>
    <property type="match status" value="1"/>
</dbReference>
<dbReference type="GO" id="GO:0005975">
    <property type="term" value="P:carbohydrate metabolic process"/>
    <property type="evidence" value="ECO:0007669"/>
    <property type="project" value="InterPro"/>
</dbReference>
<evidence type="ECO:0000259" key="3">
    <source>
        <dbReference type="PROSITE" id="PS51762"/>
    </source>
</evidence>
<dbReference type="SUPFAM" id="SSF49899">
    <property type="entry name" value="Concanavalin A-like lectins/glucanases"/>
    <property type="match status" value="1"/>
</dbReference>
<feature type="domain" description="GH16" evidence="3">
    <location>
        <begin position="12"/>
        <end position="274"/>
    </location>
</feature>
<dbReference type="PROSITE" id="PS51762">
    <property type="entry name" value="GH16_2"/>
    <property type="match status" value="1"/>
</dbReference>
<dbReference type="Proteomes" id="UP000192366">
    <property type="component" value="Unassembled WGS sequence"/>
</dbReference>
<dbReference type="Gene3D" id="2.60.120.200">
    <property type="match status" value="1"/>
</dbReference>
<dbReference type="STRING" id="564198.BST17_03220"/>